<evidence type="ECO:0000256" key="7">
    <source>
        <dbReference type="ARBA" id="ARBA00023136"/>
    </source>
</evidence>
<keyword evidence="4" id="KW-0808">Transferase</keyword>
<evidence type="ECO:0000256" key="2">
    <source>
        <dbReference type="ARBA" id="ARBA00006464"/>
    </source>
</evidence>
<proteinExistence type="inferred from homology"/>
<dbReference type="EMBL" id="CANI01000037">
    <property type="protein sequence ID" value="CCM78310.1"/>
    <property type="molecule type" value="Genomic_DNA"/>
</dbReference>
<evidence type="ECO:0000259" key="10">
    <source>
        <dbReference type="Pfam" id="PF02397"/>
    </source>
</evidence>
<comment type="subcellular location">
    <subcellularLocation>
        <location evidence="1">Cell membrane</location>
    </subcellularLocation>
</comment>
<name>K0Q1W1_9HYPH</name>
<keyword evidence="12" id="KW-1185">Reference proteome</keyword>
<dbReference type="eggNOG" id="COG2148">
    <property type="taxonomic scope" value="Bacteria"/>
</dbReference>
<feature type="transmembrane region" description="Helical" evidence="9">
    <location>
        <begin position="49"/>
        <end position="73"/>
    </location>
</feature>
<evidence type="ECO:0000256" key="4">
    <source>
        <dbReference type="ARBA" id="ARBA00022679"/>
    </source>
</evidence>
<dbReference type="RefSeq" id="WP_007537126.1">
    <property type="nucleotide sequence ID" value="NZ_HF536773.1"/>
</dbReference>
<dbReference type="AlphaFoldDB" id="K0Q1W1"/>
<evidence type="ECO:0000256" key="9">
    <source>
        <dbReference type="SAM" id="Phobius"/>
    </source>
</evidence>
<sequence>MREIDLGRDFDGFNKVPLQSRTATTRRSDRFGHESRSAVSGGVKYAIDAVIALIGLLVLSPMILMLIAILLILQGRPIFIAHRRIGRYGVMFPCLKFRTMVRNADEVLRRHLAANSALRAEWNATRKLRDDPRVTPFGAFLRKSSIDEIPQLFNVLRGHMSLVGPRPIVASEAELYGVHYADYIRVRPGLTGLWQISGRSDIGYGERVLLDARYVEQQSVLGDMAIILKTIPAVLRSRGSY</sequence>
<feature type="domain" description="Bacterial sugar transferase" evidence="10">
    <location>
        <begin position="44"/>
        <end position="235"/>
    </location>
</feature>
<dbReference type="Pfam" id="PF02397">
    <property type="entry name" value="Bac_transf"/>
    <property type="match status" value="1"/>
</dbReference>
<dbReference type="PANTHER" id="PTHR30576">
    <property type="entry name" value="COLANIC BIOSYNTHESIS UDP-GLUCOSE LIPID CARRIER TRANSFERASE"/>
    <property type="match status" value="1"/>
</dbReference>
<evidence type="ECO:0000256" key="3">
    <source>
        <dbReference type="ARBA" id="ARBA00022475"/>
    </source>
</evidence>
<dbReference type="GO" id="GO:0016780">
    <property type="term" value="F:phosphotransferase activity, for other substituted phosphate groups"/>
    <property type="evidence" value="ECO:0007669"/>
    <property type="project" value="TreeGrafter"/>
</dbReference>
<evidence type="ECO:0000313" key="11">
    <source>
        <dbReference type="EMBL" id="CCM78310.1"/>
    </source>
</evidence>
<accession>K0Q1W1</accession>
<dbReference type="GO" id="GO:0005886">
    <property type="term" value="C:plasma membrane"/>
    <property type="evidence" value="ECO:0007669"/>
    <property type="project" value="UniProtKB-SubCell"/>
</dbReference>
<reference evidence="11 12" key="1">
    <citation type="journal article" date="2013" name="Genome Announc.">
        <title>Draft Genome Sequence of Rhizobium mesoamericanum STM3625, a Nitrogen-Fixing Symbiont of Mimosa pudica Isolated in French Guiana (South America).</title>
        <authorList>
            <person name="Moulin L."/>
            <person name="Mornico D."/>
            <person name="Melkonian R."/>
            <person name="Klonowska A."/>
        </authorList>
    </citation>
    <scope>NUCLEOTIDE SEQUENCE [LARGE SCALE GENOMIC DNA]</scope>
    <source>
        <strain evidence="11 12">STM3625</strain>
    </source>
</reference>
<keyword evidence="5 9" id="KW-0812">Transmembrane</keyword>
<evidence type="ECO:0000256" key="5">
    <source>
        <dbReference type="ARBA" id="ARBA00022692"/>
    </source>
</evidence>
<dbReference type="HOGENOM" id="CLU_024920_1_0_5"/>
<comment type="similarity">
    <text evidence="2">Belongs to the bacterial sugar transferase family.</text>
</comment>
<dbReference type="STRING" id="1211777.BN77_p10970"/>
<dbReference type="InterPro" id="IPR003362">
    <property type="entry name" value="Bact_transf"/>
</dbReference>
<evidence type="ECO:0000256" key="8">
    <source>
        <dbReference type="ARBA" id="ARBA00023169"/>
    </source>
</evidence>
<organism evidence="11 12">
    <name type="scientific">Rhizobium mesoamericanum STM3625</name>
    <dbReference type="NCBI Taxonomy" id="1211777"/>
    <lineage>
        <taxon>Bacteria</taxon>
        <taxon>Pseudomonadati</taxon>
        <taxon>Pseudomonadota</taxon>
        <taxon>Alphaproteobacteria</taxon>
        <taxon>Hyphomicrobiales</taxon>
        <taxon>Rhizobiaceae</taxon>
        <taxon>Rhizobium/Agrobacterium group</taxon>
        <taxon>Rhizobium</taxon>
    </lineage>
</organism>
<protein>
    <submittedName>
        <fullName evidence="11">Exopolysaccharide production protein exoY</fullName>
    </submittedName>
</protein>
<gene>
    <name evidence="11" type="primary">exoY</name>
    <name evidence="11" type="ORF">BN77_p10970</name>
</gene>
<evidence type="ECO:0000313" key="12">
    <source>
        <dbReference type="Proteomes" id="UP000009319"/>
    </source>
</evidence>
<keyword evidence="8" id="KW-0270">Exopolysaccharide synthesis</keyword>
<evidence type="ECO:0000256" key="1">
    <source>
        <dbReference type="ARBA" id="ARBA00004236"/>
    </source>
</evidence>
<dbReference type="Proteomes" id="UP000009319">
    <property type="component" value="Unassembled WGS sequence"/>
</dbReference>
<dbReference type="GO" id="GO:0000271">
    <property type="term" value="P:polysaccharide biosynthetic process"/>
    <property type="evidence" value="ECO:0007669"/>
    <property type="project" value="UniProtKB-KW"/>
</dbReference>
<dbReference type="PANTHER" id="PTHR30576:SF4">
    <property type="entry name" value="UNDECAPRENYL-PHOSPHATE GALACTOSE PHOSPHOTRANSFERASE"/>
    <property type="match status" value="1"/>
</dbReference>
<comment type="caution">
    <text evidence="11">The sequence shown here is derived from an EMBL/GenBank/DDBJ whole genome shotgun (WGS) entry which is preliminary data.</text>
</comment>
<keyword evidence="7 9" id="KW-0472">Membrane</keyword>
<keyword evidence="6 9" id="KW-1133">Transmembrane helix</keyword>
<keyword evidence="3" id="KW-1003">Cell membrane</keyword>
<evidence type="ECO:0000256" key="6">
    <source>
        <dbReference type="ARBA" id="ARBA00022989"/>
    </source>
</evidence>